<dbReference type="RefSeq" id="WP_021171420.1">
    <property type="nucleotide sequence ID" value="NZ_CTRP01000016.1"/>
</dbReference>
<keyword evidence="2" id="KW-0732">Signal</keyword>
<protein>
    <recommendedName>
        <fullName evidence="5">Outer membrane efflux protein</fullName>
    </recommendedName>
</protein>
<feature type="chain" id="PRO_5006710800" description="Outer membrane efflux protein" evidence="2">
    <location>
        <begin position="28"/>
        <end position="97"/>
    </location>
</feature>
<dbReference type="Gene3D" id="1.20.1600.10">
    <property type="entry name" value="Outer membrane efflux proteins (OEP)"/>
    <property type="match status" value="1"/>
</dbReference>
<dbReference type="Proteomes" id="UP000049855">
    <property type="component" value="Unassembled WGS sequence"/>
</dbReference>
<organism evidence="3 4">
    <name type="scientific">Sporomusa ovata</name>
    <dbReference type="NCBI Taxonomy" id="2378"/>
    <lineage>
        <taxon>Bacteria</taxon>
        <taxon>Bacillati</taxon>
        <taxon>Bacillota</taxon>
        <taxon>Negativicutes</taxon>
        <taxon>Selenomonadales</taxon>
        <taxon>Sporomusaceae</taxon>
        <taxon>Sporomusa</taxon>
    </lineage>
</organism>
<evidence type="ECO:0008006" key="5">
    <source>
        <dbReference type="Google" id="ProtNLM"/>
    </source>
</evidence>
<feature type="region of interest" description="Disordered" evidence="1">
    <location>
        <begin position="73"/>
        <end position="97"/>
    </location>
</feature>
<evidence type="ECO:0000313" key="4">
    <source>
        <dbReference type="Proteomes" id="UP000049855"/>
    </source>
</evidence>
<proteinExistence type="predicted"/>
<feature type="signal peptide" evidence="2">
    <location>
        <begin position="1"/>
        <end position="27"/>
    </location>
</feature>
<dbReference type="EMBL" id="CTRP01000016">
    <property type="protein sequence ID" value="CQR75208.1"/>
    <property type="molecule type" value="Genomic_DNA"/>
</dbReference>
<keyword evidence="4" id="KW-1185">Reference proteome</keyword>
<gene>
    <name evidence="3" type="ORF">SpAn4DRAFT_4572</name>
</gene>
<dbReference type="AlphaFoldDB" id="A0A0U1L680"/>
<evidence type="ECO:0000256" key="1">
    <source>
        <dbReference type="SAM" id="MobiDB-lite"/>
    </source>
</evidence>
<dbReference type="SUPFAM" id="SSF56954">
    <property type="entry name" value="Outer membrane efflux proteins (OEP)"/>
    <property type="match status" value="1"/>
</dbReference>
<evidence type="ECO:0000256" key="2">
    <source>
        <dbReference type="SAM" id="SignalP"/>
    </source>
</evidence>
<name>A0A0U1L680_9FIRM</name>
<evidence type="ECO:0000313" key="3">
    <source>
        <dbReference type="EMBL" id="CQR75208.1"/>
    </source>
</evidence>
<accession>A0A0U1L680</accession>
<sequence length="97" mass="10586">MKSPSILVNTVVVTATAFVIFCQTALAAPLELTLDESIALTYKNNPALQIVEARQEQSVWALKEAQANKKLSLDYTHTDMRSNSPPTWSPSPEAVSP</sequence>
<reference evidence="4" key="1">
    <citation type="submission" date="2015-03" db="EMBL/GenBank/DDBJ databases">
        <authorList>
            <person name="Nijsse Bart"/>
        </authorList>
    </citation>
    <scope>NUCLEOTIDE SEQUENCE [LARGE SCALE GENOMIC DNA]</scope>
</reference>